<evidence type="ECO:0000256" key="1">
    <source>
        <dbReference type="ARBA" id="ARBA00004123"/>
    </source>
</evidence>
<dbReference type="GO" id="GO:0043625">
    <property type="term" value="C:delta DNA polymerase complex"/>
    <property type="evidence" value="ECO:0007669"/>
    <property type="project" value="InterPro"/>
</dbReference>
<accession>A0A0A1NLM1</accession>
<sequence length="370" mass="41622">MTDYKEFLDIAVNQENKPVTYKLLARSLGIHVQNAKQALQEYSKSNNNLHVIYCIMGQSLNNDMCIQLVKEEDLEETKKKFKKITNIYIYSISSYSLDNLSMLYIANKDAPKLSLEDRVKCGILKYPVKYNKPAAKDLQPPPPPAKTNVPLSKQPVIATHSATKRKGTFPPDSSAAPSPPLKKAVIEKTSKKSTTKATSSSKSEKNEKQVKITPPKKTGSDEADLEKRMAKTTLKVEDIFSDDDQEEEPQQEQQQEPQQQDEEDVVMFEADENNEEKAEEEHEEEEATPAEPGKIRRKVLKKKTTTNARGHLVTEEVWEWETVDAPQEEATKKTTPKPTKAAKSAPTTNKPPASKKMGQSSLLSFFGKKQ</sequence>
<dbReference type="VEuPathDB" id="FungiDB:BCV72DRAFT_309095"/>
<dbReference type="InterPro" id="IPR041913">
    <property type="entry name" value="POLD3_sf"/>
</dbReference>
<evidence type="ECO:0000313" key="7">
    <source>
        <dbReference type="Proteomes" id="UP000242381"/>
    </source>
</evidence>
<feature type="compositionally biased region" description="Low complexity" evidence="5">
    <location>
        <begin position="336"/>
        <end position="352"/>
    </location>
</feature>
<protein>
    <recommendedName>
        <fullName evidence="2">DNA polymerase delta subunit 3</fullName>
    </recommendedName>
</protein>
<dbReference type="InterPro" id="IPR019038">
    <property type="entry name" value="POLD3"/>
</dbReference>
<reference evidence="6 7" key="1">
    <citation type="journal article" date="2016" name="Proc. Natl. Acad. Sci. U.S.A.">
        <title>Lipid metabolic changes in an early divergent fungus govern the establishment of a mutualistic symbiosis with endobacteria.</title>
        <authorList>
            <person name="Lastovetsky O.A."/>
            <person name="Gaspar M.L."/>
            <person name="Mondo S.J."/>
            <person name="LaButti K.M."/>
            <person name="Sandor L."/>
            <person name="Grigoriev I.V."/>
            <person name="Henry S.A."/>
            <person name="Pawlowska T.E."/>
        </authorList>
    </citation>
    <scope>NUCLEOTIDE SEQUENCE [LARGE SCALE GENOMIC DNA]</scope>
    <source>
        <strain evidence="6 7">ATCC 11559</strain>
    </source>
</reference>
<evidence type="ECO:0000313" key="6">
    <source>
        <dbReference type="EMBL" id="ORE14659.1"/>
    </source>
</evidence>
<feature type="region of interest" description="Disordered" evidence="5">
    <location>
        <begin position="321"/>
        <end position="370"/>
    </location>
</feature>
<dbReference type="OMA" id="EDRVKCG"/>
<dbReference type="GO" id="GO:1904161">
    <property type="term" value="P:DNA synthesis involved in UV-damage excision repair"/>
    <property type="evidence" value="ECO:0007669"/>
    <property type="project" value="TreeGrafter"/>
</dbReference>
<gene>
    <name evidence="6" type="ORF">BCV71DRAFT_275551</name>
</gene>
<dbReference type="PANTHER" id="PTHR17598">
    <property type="entry name" value="DNA POLYMERASE DELTA SUBUNIT 3"/>
    <property type="match status" value="1"/>
</dbReference>
<dbReference type="GO" id="GO:0006271">
    <property type="term" value="P:DNA strand elongation involved in DNA replication"/>
    <property type="evidence" value="ECO:0007669"/>
    <property type="project" value="TreeGrafter"/>
</dbReference>
<dbReference type="Pfam" id="PF09507">
    <property type="entry name" value="CDC27"/>
    <property type="match status" value="1"/>
</dbReference>
<dbReference type="Gene3D" id="3.90.1030.20">
    <property type="entry name" value="DNA polymerase delta, p66 (Cdc27) subunit, wHTH domain"/>
    <property type="match status" value="1"/>
</dbReference>
<proteinExistence type="predicted"/>
<evidence type="ECO:0000256" key="3">
    <source>
        <dbReference type="ARBA" id="ARBA00022705"/>
    </source>
</evidence>
<keyword evidence="3" id="KW-0235">DNA replication</keyword>
<evidence type="ECO:0000256" key="5">
    <source>
        <dbReference type="SAM" id="MobiDB-lite"/>
    </source>
</evidence>
<dbReference type="GO" id="GO:0006297">
    <property type="term" value="P:nucleotide-excision repair, DNA gap filling"/>
    <property type="evidence" value="ECO:0007669"/>
    <property type="project" value="TreeGrafter"/>
</dbReference>
<feature type="compositionally biased region" description="Acidic residues" evidence="5">
    <location>
        <begin position="259"/>
        <end position="274"/>
    </location>
</feature>
<dbReference type="AlphaFoldDB" id="A0A0A1NLM1"/>
<dbReference type="PANTHER" id="PTHR17598:SF13">
    <property type="entry name" value="DNA POLYMERASE DELTA SUBUNIT 3"/>
    <property type="match status" value="1"/>
</dbReference>
<dbReference type="FunFam" id="3.90.1030.20:FF:000002">
    <property type="entry name" value="DNA polymerase delta subunit"/>
    <property type="match status" value="1"/>
</dbReference>
<evidence type="ECO:0000256" key="4">
    <source>
        <dbReference type="ARBA" id="ARBA00023242"/>
    </source>
</evidence>
<evidence type="ECO:0000256" key="2">
    <source>
        <dbReference type="ARBA" id="ARBA00017589"/>
    </source>
</evidence>
<keyword evidence="4" id="KW-0539">Nucleus</keyword>
<dbReference type="GO" id="GO:0003887">
    <property type="term" value="F:DNA-directed DNA polymerase activity"/>
    <property type="evidence" value="ECO:0007669"/>
    <property type="project" value="TreeGrafter"/>
</dbReference>
<feature type="compositionally biased region" description="Basic and acidic residues" evidence="5">
    <location>
        <begin position="225"/>
        <end position="238"/>
    </location>
</feature>
<dbReference type="EMBL" id="KV921459">
    <property type="protein sequence ID" value="ORE14659.1"/>
    <property type="molecule type" value="Genomic_DNA"/>
</dbReference>
<dbReference type="Proteomes" id="UP000242381">
    <property type="component" value="Unassembled WGS sequence"/>
</dbReference>
<feature type="compositionally biased region" description="Acidic residues" evidence="5">
    <location>
        <begin position="239"/>
        <end position="250"/>
    </location>
</feature>
<feature type="region of interest" description="Disordered" evidence="5">
    <location>
        <begin position="133"/>
        <end position="302"/>
    </location>
</feature>
<comment type="subcellular location">
    <subcellularLocation>
        <location evidence="1">Nucleus</location>
    </subcellularLocation>
</comment>
<name>A0A0A1NLM1_RHIZD</name>
<organism evidence="6 7">
    <name type="scientific">Rhizopus microsporus</name>
    <dbReference type="NCBI Taxonomy" id="58291"/>
    <lineage>
        <taxon>Eukaryota</taxon>
        <taxon>Fungi</taxon>
        <taxon>Fungi incertae sedis</taxon>
        <taxon>Mucoromycota</taxon>
        <taxon>Mucoromycotina</taxon>
        <taxon>Mucoromycetes</taxon>
        <taxon>Mucorales</taxon>
        <taxon>Mucorineae</taxon>
        <taxon>Rhizopodaceae</taxon>
        <taxon>Rhizopus</taxon>
    </lineage>
</organism>